<dbReference type="RefSeq" id="WP_238714651.1">
    <property type="nucleotide sequence ID" value="NZ_JAEPBH010000039.1"/>
</dbReference>
<dbReference type="AlphaFoldDB" id="A0A8K0V609"/>
<dbReference type="Proteomes" id="UP000659047">
    <property type="component" value="Unassembled WGS sequence"/>
</dbReference>
<reference evidence="1" key="1">
    <citation type="submission" date="2021-01" db="EMBL/GenBank/DDBJ databases">
        <title>Intestinitalea alba gen. nov., sp. nov., a novel genus of the family Enterobacteriaceae, isolated from the gut of the plastic-eating mealworm Tenebrio molitor L.</title>
        <authorList>
            <person name="Yang Y."/>
        </authorList>
    </citation>
    <scope>NUCLEOTIDE SEQUENCE</scope>
    <source>
        <strain evidence="1">BIT-L3</strain>
    </source>
</reference>
<organism evidence="1 2">
    <name type="scientific">Tenebrionibacter intestinalis</name>
    <dbReference type="NCBI Taxonomy" id="2799638"/>
    <lineage>
        <taxon>Bacteria</taxon>
        <taxon>Pseudomonadati</taxon>
        <taxon>Pseudomonadota</taxon>
        <taxon>Gammaproteobacteria</taxon>
        <taxon>Enterobacterales</taxon>
        <taxon>Enterobacteriaceae</taxon>
        <taxon>Tenebrionibacter/Tenebrionicola group</taxon>
        <taxon>Tenebrionibacter</taxon>
    </lineage>
</organism>
<sequence>MKINALILHNLTIRRFGQNPYGLEFVISRSPETIGKRQTERFTPEASETIGGFSAAGSKEGKATFSLFAANPPPLRRGDRN</sequence>
<proteinExistence type="predicted"/>
<evidence type="ECO:0000313" key="2">
    <source>
        <dbReference type="Proteomes" id="UP000659047"/>
    </source>
</evidence>
<dbReference type="EMBL" id="JAEPBH010000039">
    <property type="protein sequence ID" value="MBK4716436.1"/>
    <property type="molecule type" value="Genomic_DNA"/>
</dbReference>
<evidence type="ECO:0000313" key="1">
    <source>
        <dbReference type="EMBL" id="MBK4716436.1"/>
    </source>
</evidence>
<name>A0A8K0V609_9ENTR</name>
<accession>A0A8K0V609</accession>
<comment type="caution">
    <text evidence="1">The sequence shown here is derived from an EMBL/GenBank/DDBJ whole genome shotgun (WGS) entry which is preliminary data.</text>
</comment>
<gene>
    <name evidence="1" type="ORF">JJB97_14085</name>
</gene>
<protein>
    <submittedName>
        <fullName evidence="1">Uncharacterized protein</fullName>
    </submittedName>
</protein>
<keyword evidence="2" id="KW-1185">Reference proteome</keyword>